<keyword evidence="3" id="KW-1185">Reference proteome</keyword>
<evidence type="ECO:0000313" key="2">
    <source>
        <dbReference type="Ensembl" id="ENSOCUP00000027809.1"/>
    </source>
</evidence>
<reference evidence="2" key="3">
    <citation type="submission" date="2025-09" db="UniProtKB">
        <authorList>
            <consortium name="Ensembl"/>
        </authorList>
    </citation>
    <scope>IDENTIFICATION</scope>
    <source>
        <strain evidence="2">Thorbecke</strain>
    </source>
</reference>
<dbReference type="KEGG" id="ocu:103351091"/>
<dbReference type="Ensembl" id="ENSOCUT00000058355.1">
    <property type="protein sequence ID" value="ENSOCUP00000027809.1"/>
    <property type="gene ID" value="ENSOCUG00000036512.1"/>
</dbReference>
<organism evidence="2 3">
    <name type="scientific">Oryctolagus cuniculus</name>
    <name type="common">Rabbit</name>
    <dbReference type="NCBI Taxonomy" id="9986"/>
    <lineage>
        <taxon>Eukaryota</taxon>
        <taxon>Metazoa</taxon>
        <taxon>Chordata</taxon>
        <taxon>Craniata</taxon>
        <taxon>Vertebrata</taxon>
        <taxon>Euteleostomi</taxon>
        <taxon>Mammalia</taxon>
        <taxon>Eutheria</taxon>
        <taxon>Euarchontoglires</taxon>
        <taxon>Glires</taxon>
        <taxon>Lagomorpha</taxon>
        <taxon>Leporidae</taxon>
        <taxon>Oryctolagus</taxon>
    </lineage>
</organism>
<protein>
    <submittedName>
        <fullName evidence="2">Coiled-coil domain containing 179</fullName>
    </submittedName>
</protein>
<dbReference type="OrthoDB" id="9799303at2759"/>
<sequence>MCLRFRDDEPSQVSPEGPRRPHPSEVTAKQSINKRIQDMQNMKKEKRRLNKRFSRPSPVPERGLLWS</sequence>
<evidence type="ECO:0000313" key="3">
    <source>
        <dbReference type="Proteomes" id="UP000001811"/>
    </source>
</evidence>
<dbReference type="EMBL" id="AAGW02037279">
    <property type="status" value="NOT_ANNOTATED_CDS"/>
    <property type="molecule type" value="Genomic_DNA"/>
</dbReference>
<dbReference type="STRING" id="9986.ENSOCUP00000027809"/>
<proteinExistence type="predicted"/>
<dbReference type="RefSeq" id="XP_008267157.3">
    <property type="nucleotide sequence ID" value="XM_008268935.4"/>
</dbReference>
<dbReference type="EMBL" id="AAGW02037277">
    <property type="status" value="NOT_ANNOTATED_CDS"/>
    <property type="molecule type" value="Genomic_DNA"/>
</dbReference>
<dbReference type="Bgee" id="ENSOCUG00000036512">
    <property type="expression patterns" value="Expressed in testis and 6 other cell types or tissues"/>
</dbReference>
<accession>A0A5F9C2H0</accession>
<dbReference type="Proteomes" id="UP000001811">
    <property type="component" value="Chromosome 1"/>
</dbReference>
<feature type="region of interest" description="Disordered" evidence="1">
    <location>
        <begin position="1"/>
        <end position="67"/>
    </location>
</feature>
<name>A0A5F9C2H0_RABIT</name>
<feature type="compositionally biased region" description="Basic residues" evidence="1">
    <location>
        <begin position="44"/>
        <end position="54"/>
    </location>
</feature>
<gene>
    <name evidence="2" type="primary">CCDC179</name>
</gene>
<reference evidence="2 3" key="1">
    <citation type="journal article" date="2011" name="Nature">
        <title>A high-resolution map of human evolutionary constraint using 29 mammals.</title>
        <authorList>
            <person name="Lindblad-Toh K."/>
            <person name="Garber M."/>
            <person name="Zuk O."/>
            <person name="Lin M.F."/>
            <person name="Parker B.J."/>
            <person name="Washietl S."/>
            <person name="Kheradpour P."/>
            <person name="Ernst J."/>
            <person name="Jordan G."/>
            <person name="Mauceli E."/>
            <person name="Ward L.D."/>
            <person name="Lowe C.B."/>
            <person name="Holloway A.K."/>
            <person name="Clamp M."/>
            <person name="Gnerre S."/>
            <person name="Alfoldi J."/>
            <person name="Beal K."/>
            <person name="Chang J."/>
            <person name="Clawson H."/>
            <person name="Cuff J."/>
            <person name="Di Palma F."/>
            <person name="Fitzgerald S."/>
            <person name="Flicek P."/>
            <person name="Guttman M."/>
            <person name="Hubisz M.J."/>
            <person name="Jaffe D.B."/>
            <person name="Jungreis I."/>
            <person name="Kent W.J."/>
            <person name="Kostka D."/>
            <person name="Lara M."/>
            <person name="Martins A.L."/>
            <person name="Massingham T."/>
            <person name="Moltke I."/>
            <person name="Raney B.J."/>
            <person name="Rasmussen M.D."/>
            <person name="Robinson J."/>
            <person name="Stark A."/>
            <person name="Vilella A.J."/>
            <person name="Wen J."/>
            <person name="Xie X."/>
            <person name="Zody M.C."/>
            <person name="Baldwin J."/>
            <person name="Bloom T."/>
            <person name="Chin C.W."/>
            <person name="Heiman D."/>
            <person name="Nicol R."/>
            <person name="Nusbaum C."/>
            <person name="Young S."/>
            <person name="Wilkinson J."/>
            <person name="Worley K.C."/>
            <person name="Kovar C.L."/>
            <person name="Muzny D.M."/>
            <person name="Gibbs R.A."/>
            <person name="Cree A."/>
            <person name="Dihn H.H."/>
            <person name="Fowler G."/>
            <person name="Jhangiani S."/>
            <person name="Joshi V."/>
            <person name="Lee S."/>
            <person name="Lewis L.R."/>
            <person name="Nazareth L.V."/>
            <person name="Okwuonu G."/>
            <person name="Santibanez J."/>
            <person name="Warren W.C."/>
            <person name="Mardis E.R."/>
            <person name="Weinstock G.M."/>
            <person name="Wilson R.K."/>
            <person name="Delehaunty K."/>
            <person name="Dooling D."/>
            <person name="Fronik C."/>
            <person name="Fulton L."/>
            <person name="Fulton B."/>
            <person name="Graves T."/>
            <person name="Minx P."/>
            <person name="Sodergren E."/>
            <person name="Birney E."/>
            <person name="Margulies E.H."/>
            <person name="Herrero J."/>
            <person name="Green E.D."/>
            <person name="Haussler D."/>
            <person name="Siepel A."/>
            <person name="Goldman N."/>
            <person name="Pollard K.S."/>
            <person name="Pedersen J.S."/>
            <person name="Lander E.S."/>
            <person name="Kellis M."/>
        </authorList>
    </citation>
    <scope>NUCLEOTIDE SEQUENCE [LARGE SCALE GENOMIC DNA]</scope>
    <source>
        <strain evidence="2 3">Thorbecke inbred</strain>
    </source>
</reference>
<dbReference type="EMBL" id="AAGW02037278">
    <property type="status" value="NOT_ANNOTATED_CDS"/>
    <property type="molecule type" value="Genomic_DNA"/>
</dbReference>
<dbReference type="AlphaFoldDB" id="A0A5F9C2H0"/>
<dbReference type="CTD" id="100500938"/>
<dbReference type="FunCoup" id="A0A5F9C2H0">
    <property type="interactions" value="1"/>
</dbReference>
<reference evidence="2" key="2">
    <citation type="submission" date="2025-08" db="UniProtKB">
        <authorList>
            <consortium name="Ensembl"/>
        </authorList>
    </citation>
    <scope>IDENTIFICATION</scope>
    <source>
        <strain evidence="2">Thorbecke</strain>
    </source>
</reference>
<dbReference type="InParanoid" id="A0A5F9C2H0"/>
<evidence type="ECO:0000256" key="1">
    <source>
        <dbReference type="SAM" id="MobiDB-lite"/>
    </source>
</evidence>
<dbReference type="GeneTree" id="ENSGT00660000097475"/>
<dbReference type="GeneID" id="103351091"/>